<evidence type="ECO:0000313" key="1">
    <source>
        <dbReference type="EMBL" id="MFC5408443.1"/>
    </source>
</evidence>
<evidence type="ECO:0000313" key="2">
    <source>
        <dbReference type="Proteomes" id="UP001596106"/>
    </source>
</evidence>
<dbReference type="EMBL" id="JBHSMA010000001">
    <property type="protein sequence ID" value="MFC5408443.1"/>
    <property type="molecule type" value="Genomic_DNA"/>
</dbReference>
<organism evidence="1 2">
    <name type="scientific">Larkinella bovis</name>
    <dbReference type="NCBI Taxonomy" id="683041"/>
    <lineage>
        <taxon>Bacteria</taxon>
        <taxon>Pseudomonadati</taxon>
        <taxon>Bacteroidota</taxon>
        <taxon>Cytophagia</taxon>
        <taxon>Cytophagales</taxon>
        <taxon>Spirosomataceae</taxon>
        <taxon>Larkinella</taxon>
    </lineage>
</organism>
<dbReference type="Proteomes" id="UP001596106">
    <property type="component" value="Unassembled WGS sequence"/>
</dbReference>
<gene>
    <name evidence="1" type="ORF">ACFPMF_03930</name>
</gene>
<reference evidence="2" key="1">
    <citation type="journal article" date="2019" name="Int. J. Syst. Evol. Microbiol.">
        <title>The Global Catalogue of Microorganisms (GCM) 10K type strain sequencing project: providing services to taxonomists for standard genome sequencing and annotation.</title>
        <authorList>
            <consortium name="The Broad Institute Genomics Platform"/>
            <consortium name="The Broad Institute Genome Sequencing Center for Infectious Disease"/>
            <person name="Wu L."/>
            <person name="Ma J."/>
        </authorList>
    </citation>
    <scope>NUCLEOTIDE SEQUENCE [LARGE SCALE GENOMIC DNA]</scope>
    <source>
        <strain evidence="2">CCUG 55250</strain>
    </source>
</reference>
<keyword evidence="2" id="KW-1185">Reference proteome</keyword>
<protein>
    <recommendedName>
        <fullName evidence="3">Tetratricopeptide repeat protein</fullName>
    </recommendedName>
</protein>
<sequence>MRFSTPFSRRLRSLLLSLAIFIGFACGPSSYDINEFMSFFMPESSNASLRDQIYHFTPQLYRYDEYYDTDEDTVETDENVLAWLAYTKRNVKREDIGGALYNRESSASNGLVRWASASNPAALSYLQLAWRAEAVAPRPVNTWEVDSARLDTSTTAVVMLLDEARSGYANTSDPFLKERYGFQAVKLAAMAKRYEQSRKLYEDLIRPLARKTFMSDWALCRHAGATMALGDTARAMYEFAQVFDRCQSRRREAETSLRIYGIRFRKKALDYCVNDHEKAAVYALCAIQPKQDALPFLQEMVKLSPKNPLIELVMAREINRNEYFFFQDRSPIYAYDAKSRADSTRFVARQAEAPDYFQQLRTFARQSAENKALGNPAFWYAATAYLDYLAKDYPEAKSHLELAGQQTTSNPVLKKQIALQHMLLLTAQTETVTPEAENQLIGYLEQFGHSLNFYMTNALVETCKLWAAKYGYGESAEKKTGSWLGGCFRSTKNQTDPNTAKAFLFAALTSGELNGEAYFNSHSDLYAIEDTTSAATIQQVVAFATNPAATEFDKRLIKLTGFTNDDLHILLGRRLLAENRYAEAADAYANVSAKTWQTEPFNQFLTEDPFAVNLMGKQRGTKTTNPYTPVTYLKKLVDLEMQAKTASGDQAAELYYQLGCGTYNLTWFGNAWILARARWSGAEPVFNPFTYRHVQNPDKNRDIEQVGKLDYYTTSVAKSYFEKARDAAKNPELAARSTFMAARCEQNAFRTRQEMEWFQRNYTTDLNRFTAEMNTLRRRAFSENMTRLSNQYAQTRFHAEAVRECATYADFVAGK</sequence>
<evidence type="ECO:0008006" key="3">
    <source>
        <dbReference type="Google" id="ProtNLM"/>
    </source>
</evidence>
<name>A0ABW0I742_9BACT</name>
<accession>A0ABW0I742</accession>
<comment type="caution">
    <text evidence="1">The sequence shown here is derived from an EMBL/GenBank/DDBJ whole genome shotgun (WGS) entry which is preliminary data.</text>
</comment>
<dbReference type="RefSeq" id="WP_379841318.1">
    <property type="nucleotide sequence ID" value="NZ_JBHSMA010000001.1"/>
</dbReference>
<proteinExistence type="predicted"/>
<dbReference type="PROSITE" id="PS51257">
    <property type="entry name" value="PROKAR_LIPOPROTEIN"/>
    <property type="match status" value="1"/>
</dbReference>